<accession>A0A7W8XYL7</accession>
<dbReference type="GO" id="GO:0016746">
    <property type="term" value="F:acyltransferase activity"/>
    <property type="evidence" value="ECO:0007669"/>
    <property type="project" value="UniProtKB-KW"/>
</dbReference>
<feature type="domain" description="Gamma-glutamylcyclotransferase AIG2-like" evidence="5">
    <location>
        <begin position="7"/>
        <end position="113"/>
    </location>
</feature>
<evidence type="ECO:0000259" key="5">
    <source>
        <dbReference type="Pfam" id="PF06094"/>
    </source>
</evidence>
<evidence type="ECO:0000313" key="6">
    <source>
        <dbReference type="EMBL" id="MBB5577966.1"/>
    </source>
</evidence>
<dbReference type="Pfam" id="PF06094">
    <property type="entry name" value="GGACT"/>
    <property type="match status" value="1"/>
</dbReference>
<dbReference type="PANTHER" id="PTHR12510:SF4">
    <property type="entry name" value="GAMMA-GLUTAMYLAMINECYCLOTRANSFERASE"/>
    <property type="match status" value="1"/>
</dbReference>
<dbReference type="RefSeq" id="WP_246451675.1">
    <property type="nucleotide sequence ID" value="NZ_JACHBI010000031.1"/>
</dbReference>
<dbReference type="InterPro" id="IPR036568">
    <property type="entry name" value="GGCT-like_sf"/>
</dbReference>
<evidence type="ECO:0000256" key="1">
    <source>
        <dbReference type="ARBA" id="ARBA00008861"/>
    </source>
</evidence>
<dbReference type="InterPro" id="IPR009288">
    <property type="entry name" value="AIG2-like_dom"/>
</dbReference>
<dbReference type="GO" id="GO:0005829">
    <property type="term" value="C:cytosol"/>
    <property type="evidence" value="ECO:0007669"/>
    <property type="project" value="TreeGrafter"/>
</dbReference>
<protein>
    <recommendedName>
        <fullName evidence="3">Gamma-glutamylcyclotransferase family protein</fullName>
    </recommendedName>
</protein>
<dbReference type="InterPro" id="IPR013024">
    <property type="entry name" value="GGCT-like"/>
</dbReference>
<gene>
    <name evidence="6" type="ORF">GGD50_006622</name>
</gene>
<dbReference type="GO" id="GO:0061929">
    <property type="term" value="F:gamma-glutamylaminecyclotransferase activity"/>
    <property type="evidence" value="ECO:0007669"/>
    <property type="project" value="InterPro"/>
</dbReference>
<dbReference type="InterPro" id="IPR039126">
    <property type="entry name" value="GGACT"/>
</dbReference>
<dbReference type="Gene3D" id="3.10.490.10">
    <property type="entry name" value="Gamma-glutamyl cyclotransferase-like"/>
    <property type="match status" value="1"/>
</dbReference>
<evidence type="ECO:0000256" key="2">
    <source>
        <dbReference type="PIRSR" id="PIRSR639126-1"/>
    </source>
</evidence>
<dbReference type="SUPFAM" id="SSF110857">
    <property type="entry name" value="Gamma-glutamyl cyclotransferase-like"/>
    <property type="match status" value="1"/>
</dbReference>
<organism evidence="6 7">
    <name type="scientific">Rhizobium paranaense</name>
    <dbReference type="NCBI Taxonomy" id="1650438"/>
    <lineage>
        <taxon>Bacteria</taxon>
        <taxon>Pseudomonadati</taxon>
        <taxon>Pseudomonadota</taxon>
        <taxon>Alphaproteobacteria</taxon>
        <taxon>Hyphomicrobiales</taxon>
        <taxon>Rhizobiaceae</taxon>
        <taxon>Rhizobium/Agrobacterium group</taxon>
        <taxon>Rhizobium</taxon>
    </lineage>
</organism>
<comment type="caution">
    <text evidence="6">The sequence shown here is derived from an EMBL/GenBank/DDBJ whole genome shotgun (WGS) entry which is preliminary data.</text>
</comment>
<proteinExistence type="inferred from homology"/>
<sequence length="157" mass="17890">MPAVIRLFAFGTLKKGFALHERGLDRADYRGLFKTRKPYPMLIAGRWFAPMMFDEPGNGTAVKGELYEVHDRTLRNLDLLESIGKPGHFRGLIELEPVAGGNPCIAFAYFKSRSLAKPVHSGYLSMYNDRRFIPPEQRIERTQGQNPGTYSKDAWLR</sequence>
<keyword evidence="6" id="KW-0012">Acyltransferase</keyword>
<keyword evidence="7" id="KW-1185">Reference proteome</keyword>
<dbReference type="AlphaFoldDB" id="A0A7W8XYL7"/>
<evidence type="ECO:0000256" key="3">
    <source>
        <dbReference type="RuleBase" id="RU367036"/>
    </source>
</evidence>
<reference evidence="6 7" key="1">
    <citation type="submission" date="2020-08" db="EMBL/GenBank/DDBJ databases">
        <title>Genomic Encyclopedia of Type Strains, Phase IV (KMG-V): Genome sequencing to study the core and pangenomes of soil and plant-associated prokaryotes.</title>
        <authorList>
            <person name="Whitman W."/>
        </authorList>
    </citation>
    <scope>NUCLEOTIDE SEQUENCE [LARGE SCALE GENOMIC DNA]</scope>
    <source>
        <strain evidence="6 7">SEMIA 4064</strain>
    </source>
</reference>
<dbReference type="Proteomes" id="UP000549882">
    <property type="component" value="Unassembled WGS sequence"/>
</dbReference>
<dbReference type="EMBL" id="JACHBI010000031">
    <property type="protein sequence ID" value="MBB5577966.1"/>
    <property type="molecule type" value="Genomic_DNA"/>
</dbReference>
<evidence type="ECO:0000313" key="7">
    <source>
        <dbReference type="Proteomes" id="UP000549882"/>
    </source>
</evidence>
<keyword evidence="6" id="KW-0808">Transferase</keyword>
<feature type="region of interest" description="Disordered" evidence="4">
    <location>
        <begin position="135"/>
        <end position="157"/>
    </location>
</feature>
<feature type="active site" description="Proton acceptor" evidence="2">
    <location>
        <position position="81"/>
    </location>
</feature>
<dbReference type="PANTHER" id="PTHR12510">
    <property type="entry name" value="TROPONIN C-AKIN-1 PROTEIN"/>
    <property type="match status" value="1"/>
</dbReference>
<name>A0A7W8XYL7_9HYPH</name>
<dbReference type="CDD" id="cd06661">
    <property type="entry name" value="GGCT_like"/>
    <property type="match status" value="1"/>
</dbReference>
<comment type="similarity">
    <text evidence="1 3">Belongs to the gamma-glutamylcyclotransferase family.</text>
</comment>
<evidence type="ECO:0000256" key="4">
    <source>
        <dbReference type="SAM" id="MobiDB-lite"/>
    </source>
</evidence>